<dbReference type="InterPro" id="IPR011989">
    <property type="entry name" value="ARM-like"/>
</dbReference>
<dbReference type="GeneID" id="113431554"/>
<dbReference type="RefSeq" id="XP_026549646.1">
    <property type="nucleotide sequence ID" value="XM_026693861.1"/>
</dbReference>
<proteinExistence type="predicted"/>
<keyword evidence="2" id="KW-1185">Reference proteome</keyword>
<dbReference type="InterPro" id="IPR024574">
    <property type="entry name" value="ELMO_ARM"/>
</dbReference>
<evidence type="ECO:0000313" key="3">
    <source>
        <dbReference type="RefSeq" id="XP_026549646.1"/>
    </source>
</evidence>
<dbReference type="Pfam" id="PF11841">
    <property type="entry name" value="ELMO_ARM"/>
    <property type="match status" value="1"/>
</dbReference>
<feature type="domain" description="ELMO armadillo-like helical" evidence="1">
    <location>
        <begin position="76"/>
        <end position="131"/>
    </location>
</feature>
<sequence length="131" mass="14740">WNLNNSERYALQYVDGQQAYITELNRGEIKNGSILQLTTAPDQEAAKLHGGIQSNSVDVKTNSLKKLASLSRDVAFAQEFISRNGLNQLFSIVEEDNNTGEILAYTLKAFVELMEHDFVSWETLSPTFIKK</sequence>
<organism evidence="2 3">
    <name type="scientific">Notechis scutatus</name>
    <name type="common">mainland tiger snake</name>
    <dbReference type="NCBI Taxonomy" id="8663"/>
    <lineage>
        <taxon>Eukaryota</taxon>
        <taxon>Metazoa</taxon>
        <taxon>Chordata</taxon>
        <taxon>Craniata</taxon>
        <taxon>Vertebrata</taxon>
        <taxon>Euteleostomi</taxon>
        <taxon>Lepidosauria</taxon>
        <taxon>Squamata</taxon>
        <taxon>Bifurcata</taxon>
        <taxon>Unidentata</taxon>
        <taxon>Episquamata</taxon>
        <taxon>Toxicofera</taxon>
        <taxon>Serpentes</taxon>
        <taxon>Colubroidea</taxon>
        <taxon>Elapidae</taxon>
        <taxon>Hydrophiinae</taxon>
        <taxon>Notechis</taxon>
    </lineage>
</organism>
<dbReference type="KEGG" id="nss:113431554"/>
<feature type="non-terminal residue" evidence="3">
    <location>
        <position position="1"/>
    </location>
</feature>
<dbReference type="GO" id="GO:0048870">
    <property type="term" value="P:cell motility"/>
    <property type="evidence" value="ECO:0007669"/>
    <property type="project" value="TreeGrafter"/>
</dbReference>
<dbReference type="PANTHER" id="PTHR12771:SF16">
    <property type="entry name" value="ENGULFMENT AND CELL MOTILITY PROTEIN 3"/>
    <property type="match status" value="1"/>
</dbReference>
<evidence type="ECO:0000259" key="1">
    <source>
        <dbReference type="Pfam" id="PF11841"/>
    </source>
</evidence>
<name>A0A6J1W301_9SAUR</name>
<feature type="non-terminal residue" evidence="3">
    <location>
        <position position="131"/>
    </location>
</feature>
<dbReference type="PANTHER" id="PTHR12771">
    <property type="entry name" value="ENGULFMENT AND CELL MOTILITY"/>
    <property type="match status" value="1"/>
</dbReference>
<protein>
    <submittedName>
        <fullName evidence="3">Engulfment and cell motility protein 3-like</fullName>
    </submittedName>
</protein>
<dbReference type="Gene3D" id="1.25.10.10">
    <property type="entry name" value="Leucine-rich Repeat Variant"/>
    <property type="match status" value="1"/>
</dbReference>
<accession>A0A6J1W301</accession>
<evidence type="ECO:0000313" key="2">
    <source>
        <dbReference type="Proteomes" id="UP000504612"/>
    </source>
</evidence>
<dbReference type="Proteomes" id="UP000504612">
    <property type="component" value="Unplaced"/>
</dbReference>
<dbReference type="GO" id="GO:0007015">
    <property type="term" value="P:actin filament organization"/>
    <property type="evidence" value="ECO:0007669"/>
    <property type="project" value="TreeGrafter"/>
</dbReference>
<reference evidence="3" key="1">
    <citation type="submission" date="2025-08" db="UniProtKB">
        <authorList>
            <consortium name="RefSeq"/>
        </authorList>
    </citation>
    <scope>IDENTIFICATION</scope>
</reference>
<gene>
    <name evidence="3" type="primary">LOC113431554</name>
</gene>
<dbReference type="AlphaFoldDB" id="A0A6J1W301"/>
<dbReference type="InterPro" id="IPR050868">
    <property type="entry name" value="ELMO_domain-containing"/>
</dbReference>